<dbReference type="CTD" id="20194544"/>
<evidence type="ECO:0000256" key="1">
    <source>
        <dbReference type="ARBA" id="ARBA00009986"/>
    </source>
</evidence>
<evidence type="ECO:0000259" key="6">
    <source>
        <dbReference type="Pfam" id="PF00171"/>
    </source>
</evidence>
<dbReference type="CDD" id="cd07093">
    <property type="entry name" value="ALDH_F8_HMSADH"/>
    <property type="match status" value="1"/>
</dbReference>
<keyword evidence="3" id="KW-0520">NAD</keyword>
<dbReference type="InterPro" id="IPR029510">
    <property type="entry name" value="Ald_DH_CS_GLU"/>
</dbReference>
<feature type="active site" evidence="4">
    <location>
        <position position="253"/>
    </location>
</feature>
<dbReference type="PROSITE" id="PS00070">
    <property type="entry name" value="ALDEHYDE_DEHYDR_CYS"/>
    <property type="match status" value="1"/>
</dbReference>
<dbReference type="InterPro" id="IPR016160">
    <property type="entry name" value="Ald_DH_CS_CYS"/>
</dbReference>
<evidence type="ECO:0000313" key="8">
    <source>
        <dbReference type="EnsemblMetazoa" id="HelroP102275"/>
    </source>
</evidence>
<dbReference type="InParanoid" id="T1ED92"/>
<reference evidence="8" key="3">
    <citation type="submission" date="2015-06" db="UniProtKB">
        <authorList>
            <consortium name="EnsemblMetazoa"/>
        </authorList>
    </citation>
    <scope>IDENTIFICATION</scope>
</reference>
<dbReference type="EMBL" id="AMQM01006510">
    <property type="status" value="NOT_ANNOTATED_CDS"/>
    <property type="molecule type" value="Genomic_DNA"/>
</dbReference>
<dbReference type="AlphaFoldDB" id="T1ED92"/>
<dbReference type="Gene3D" id="3.40.605.10">
    <property type="entry name" value="Aldehyde Dehydrogenase, Chain A, domain 1"/>
    <property type="match status" value="1"/>
</dbReference>
<dbReference type="STRING" id="6412.T1ED92"/>
<dbReference type="OMA" id="PMPIAAW"/>
<dbReference type="Proteomes" id="UP000015101">
    <property type="component" value="Unassembled WGS sequence"/>
</dbReference>
<comment type="similarity">
    <text evidence="1 5">Belongs to the aldehyde dehydrogenase family.</text>
</comment>
<evidence type="ECO:0000313" key="9">
    <source>
        <dbReference type="Proteomes" id="UP000015101"/>
    </source>
</evidence>
<dbReference type="OrthoDB" id="310895at2759"/>
<dbReference type="PANTHER" id="PTHR43720:SF2">
    <property type="entry name" value="2-AMINOMUCONIC SEMIALDEHYDE DEHYDROGENASE"/>
    <property type="match status" value="1"/>
</dbReference>
<evidence type="ECO:0000256" key="3">
    <source>
        <dbReference type="ARBA" id="ARBA00023027"/>
    </source>
</evidence>
<dbReference type="HOGENOM" id="CLU_005391_0_0_1"/>
<keyword evidence="9" id="KW-1185">Reference proteome</keyword>
<dbReference type="GeneID" id="20194544"/>
<dbReference type="FunFam" id="3.40.309.10:FF:000012">
    <property type="entry name" value="Betaine aldehyde dehydrogenase"/>
    <property type="match status" value="1"/>
</dbReference>
<evidence type="ECO:0000256" key="4">
    <source>
        <dbReference type="PROSITE-ProRule" id="PRU10007"/>
    </source>
</evidence>
<dbReference type="FunFam" id="3.40.605.10:FF:000007">
    <property type="entry name" value="NAD/NADP-dependent betaine aldehyde dehydrogenase"/>
    <property type="match status" value="1"/>
</dbReference>
<protein>
    <recommendedName>
        <fullName evidence="6">Aldehyde dehydrogenase domain-containing protein</fullName>
    </recommendedName>
</protein>
<dbReference type="EnsemblMetazoa" id="HelroT102275">
    <property type="protein sequence ID" value="HelroP102275"/>
    <property type="gene ID" value="HelroG102275"/>
</dbReference>
<evidence type="ECO:0000256" key="5">
    <source>
        <dbReference type="RuleBase" id="RU003345"/>
    </source>
</evidence>
<dbReference type="RefSeq" id="XP_009024960.1">
    <property type="nucleotide sequence ID" value="XM_009026712.1"/>
</dbReference>
<dbReference type="eggNOG" id="KOG2450">
    <property type="taxonomic scope" value="Eukaryota"/>
</dbReference>
<dbReference type="EMBL" id="AMQM01006511">
    <property type="status" value="NOT_ANNOTATED_CDS"/>
    <property type="molecule type" value="Genomic_DNA"/>
</dbReference>
<feature type="domain" description="Aldehyde dehydrogenase" evidence="6">
    <location>
        <begin position="23"/>
        <end position="480"/>
    </location>
</feature>
<dbReference type="PANTHER" id="PTHR43720">
    <property type="entry name" value="2-AMINOMUCONIC SEMIALDEHYDE DEHYDROGENASE"/>
    <property type="match status" value="1"/>
</dbReference>
<keyword evidence="2 5" id="KW-0560">Oxidoreductase</keyword>
<evidence type="ECO:0000313" key="7">
    <source>
        <dbReference type="EMBL" id="ESN96808.1"/>
    </source>
</evidence>
<reference evidence="9" key="1">
    <citation type="submission" date="2012-12" db="EMBL/GenBank/DDBJ databases">
        <authorList>
            <person name="Hellsten U."/>
            <person name="Grimwood J."/>
            <person name="Chapman J.A."/>
            <person name="Shapiro H."/>
            <person name="Aerts A."/>
            <person name="Otillar R.P."/>
            <person name="Terry A.Y."/>
            <person name="Boore J.L."/>
            <person name="Simakov O."/>
            <person name="Marletaz F."/>
            <person name="Cho S.-J."/>
            <person name="Edsinger-Gonzales E."/>
            <person name="Havlak P."/>
            <person name="Kuo D.-H."/>
            <person name="Larsson T."/>
            <person name="Lv J."/>
            <person name="Arendt D."/>
            <person name="Savage R."/>
            <person name="Osoegawa K."/>
            <person name="de Jong P."/>
            <person name="Lindberg D.R."/>
            <person name="Seaver E.C."/>
            <person name="Weisblat D.A."/>
            <person name="Putnam N.H."/>
            <person name="Grigoriev I.V."/>
            <person name="Rokhsar D.S."/>
        </authorList>
    </citation>
    <scope>NUCLEOTIDE SEQUENCE</scope>
</reference>
<dbReference type="GO" id="GO:0016620">
    <property type="term" value="F:oxidoreductase activity, acting on the aldehyde or oxo group of donors, NAD or NADP as acceptor"/>
    <property type="evidence" value="ECO:0000318"/>
    <property type="project" value="GO_Central"/>
</dbReference>
<organism evidence="8 9">
    <name type="scientific">Helobdella robusta</name>
    <name type="common">Californian leech</name>
    <dbReference type="NCBI Taxonomy" id="6412"/>
    <lineage>
        <taxon>Eukaryota</taxon>
        <taxon>Metazoa</taxon>
        <taxon>Spiralia</taxon>
        <taxon>Lophotrochozoa</taxon>
        <taxon>Annelida</taxon>
        <taxon>Clitellata</taxon>
        <taxon>Hirudinea</taxon>
        <taxon>Rhynchobdellida</taxon>
        <taxon>Glossiphoniidae</taxon>
        <taxon>Helobdella</taxon>
    </lineage>
</organism>
<dbReference type="InterPro" id="IPR016162">
    <property type="entry name" value="Ald_DH_N"/>
</dbReference>
<proteinExistence type="inferred from homology"/>
<dbReference type="PROSITE" id="PS00687">
    <property type="entry name" value="ALDEHYDE_DEHYDR_GLU"/>
    <property type="match status" value="1"/>
</dbReference>
<evidence type="ECO:0000256" key="2">
    <source>
        <dbReference type="ARBA" id="ARBA00023002"/>
    </source>
</evidence>
<dbReference type="SUPFAM" id="SSF53720">
    <property type="entry name" value="ALDH-like"/>
    <property type="match status" value="1"/>
</dbReference>
<sequence length="492" mass="54621">MSLPGNYAIIDNFVNGVRLKSDKYLDGFNPATGEVFLKIVDSGLSEAKEAINSAEKAFDSWSKTDINLRSKILLKIADLIEDRLDEFARAESLDQGKPAWLAKTLDIPRVIHNFRIFATAALHKRDRCHYMENQSAFSYTSKHPVGVALLISPWNLPLYLLTFKLAPALITGNTVVCKPSEFTSLTASMLCDVCNLAGLPPGVLNMVFGTGQKVGSHLVSDPRIKIVSFTGSTATAEKIRLASVTQNKKLSLELGGKNAAIVFEDCNLEKCLMTMLRSCFLNQGEICLCISRIFVQSGIYETFVKRFVEETKKIKVGDPNDDSNFMGALVSKEHYQKVTDYVQLARKEKISVLCGDEQLTLPGSHINGYFVRPHILTGMKDDSQLMQEEIFGPVVCVTSFDDELEVIKRANNSSYGLCATLWSENIHKVHRIARQLQVGTVWANCWMVRDLHVPFGGVKNSGVGKEGVVQSLNFFTETKTTCIQMNPLDQDS</sequence>
<dbReference type="InterPro" id="IPR016163">
    <property type="entry name" value="Ald_DH_C"/>
</dbReference>
<dbReference type="KEGG" id="hro:HELRODRAFT_102275"/>
<accession>T1ED92</accession>
<dbReference type="Gene3D" id="3.40.309.10">
    <property type="entry name" value="Aldehyde Dehydrogenase, Chain A, domain 2"/>
    <property type="match status" value="1"/>
</dbReference>
<dbReference type="InterPro" id="IPR016161">
    <property type="entry name" value="Ald_DH/histidinol_DH"/>
</dbReference>
<reference evidence="7 9" key="2">
    <citation type="journal article" date="2013" name="Nature">
        <title>Insights into bilaterian evolution from three spiralian genomes.</title>
        <authorList>
            <person name="Simakov O."/>
            <person name="Marletaz F."/>
            <person name="Cho S.J."/>
            <person name="Edsinger-Gonzales E."/>
            <person name="Havlak P."/>
            <person name="Hellsten U."/>
            <person name="Kuo D.H."/>
            <person name="Larsson T."/>
            <person name="Lv J."/>
            <person name="Arendt D."/>
            <person name="Savage R."/>
            <person name="Osoegawa K."/>
            <person name="de Jong P."/>
            <person name="Grimwood J."/>
            <person name="Chapman J.A."/>
            <person name="Shapiro H."/>
            <person name="Aerts A."/>
            <person name="Otillar R.P."/>
            <person name="Terry A.Y."/>
            <person name="Boore J.L."/>
            <person name="Grigoriev I.V."/>
            <person name="Lindberg D.R."/>
            <person name="Seaver E.C."/>
            <person name="Weisblat D.A."/>
            <person name="Putnam N.H."/>
            <person name="Rokhsar D.S."/>
        </authorList>
    </citation>
    <scope>NUCLEOTIDE SEQUENCE</scope>
</reference>
<dbReference type="EMBL" id="AMQM01006512">
    <property type="status" value="NOT_ANNOTATED_CDS"/>
    <property type="molecule type" value="Genomic_DNA"/>
</dbReference>
<dbReference type="Pfam" id="PF00171">
    <property type="entry name" value="Aldedh"/>
    <property type="match status" value="1"/>
</dbReference>
<dbReference type="EMBL" id="KB097487">
    <property type="protein sequence ID" value="ESN96808.1"/>
    <property type="molecule type" value="Genomic_DNA"/>
</dbReference>
<gene>
    <name evidence="8" type="primary">20194544</name>
    <name evidence="7" type="ORF">HELRODRAFT_102275</name>
</gene>
<name>T1ED92_HELRO</name>
<dbReference type="InterPro" id="IPR015590">
    <property type="entry name" value="Aldehyde_DH_dom"/>
</dbReference>